<dbReference type="Proteomes" id="UP001549106">
    <property type="component" value="Unassembled WGS sequence"/>
</dbReference>
<gene>
    <name evidence="11" type="ORF">ABID24_001276</name>
</gene>
<evidence type="ECO:0000256" key="8">
    <source>
        <dbReference type="ARBA" id="ARBA00023136"/>
    </source>
</evidence>
<keyword evidence="12" id="KW-1185">Reference proteome</keyword>
<keyword evidence="4 11" id="KW-0808">Transferase</keyword>
<evidence type="ECO:0000256" key="6">
    <source>
        <dbReference type="ARBA" id="ARBA00022777"/>
    </source>
</evidence>
<dbReference type="InterPro" id="IPR010559">
    <property type="entry name" value="Sig_transdc_His_kin_internal"/>
</dbReference>
<keyword evidence="8 9" id="KW-0472">Membrane</keyword>
<evidence type="ECO:0000256" key="4">
    <source>
        <dbReference type="ARBA" id="ARBA00022679"/>
    </source>
</evidence>
<dbReference type="PROSITE" id="PS50885">
    <property type="entry name" value="HAMP"/>
    <property type="match status" value="1"/>
</dbReference>
<dbReference type="InterPro" id="IPR003660">
    <property type="entry name" value="HAMP_dom"/>
</dbReference>
<dbReference type="Pfam" id="PF02518">
    <property type="entry name" value="HATPase_c"/>
    <property type="match status" value="1"/>
</dbReference>
<dbReference type="InterPro" id="IPR033479">
    <property type="entry name" value="dCache_1"/>
</dbReference>
<dbReference type="Pfam" id="PF02743">
    <property type="entry name" value="dCache_1"/>
    <property type="match status" value="1"/>
</dbReference>
<keyword evidence="7 9" id="KW-1133">Transmembrane helix</keyword>
<evidence type="ECO:0000256" key="9">
    <source>
        <dbReference type="SAM" id="Phobius"/>
    </source>
</evidence>
<dbReference type="EC" id="2.7.13.3" evidence="11"/>
<keyword evidence="6 11" id="KW-0418">Kinase</keyword>
<comment type="subcellular location">
    <subcellularLocation>
        <location evidence="1">Cell membrane</location>
        <topology evidence="1">Multi-pass membrane protein</topology>
    </subcellularLocation>
</comment>
<comment type="caution">
    <text evidence="11">The sequence shown here is derived from an EMBL/GenBank/DDBJ whole genome shotgun (WGS) entry which is preliminary data.</text>
</comment>
<dbReference type="Pfam" id="PF00672">
    <property type="entry name" value="HAMP"/>
    <property type="match status" value="1"/>
</dbReference>
<sequence length="594" mass="67981">MLEKIKKIFKPENMMFRMAALNCGLLLLVTVVITGTGNVIYQNSIEESSYANTMEIQNQVLKALDLIFQSVSDNVAALGAAPEFQEYLKVDEQKEQAQRVILESKVRDMLLRYSEHYEDYLNIVTASEKGHYLSNDSYRIQKTPLTREDWYQEALKADGELVLTGNSLGRNLKSWKNYSTDSYVTAVQMVPDTESGKPLGVILVDLDIRSIQNLVEDITMGQTGFSYIQDSQGKVLYAPKNKVVYRMNPEWFSQGDSGQVRCNIEGEMYNVIYSRSSYIDLTAVGVFDWGKTIQGASQVRMASILIAVVIAVFAIVCSVVFAASITKPISKLSRLMKRAQTGDLTVRFDNHYKGEIHQLGDAFNSMVAKTDELLKLVYQEQKHKREAELQILHEQIKPHFLYNTLDTIQWMAKGYHAQDIVDIVLALSNFFRISLSQGKEFISLEQEIAMVKSYLDIQKFRYEELFDYEVWTDPAILKCQVPRLSLQPLIENALYHGIKESEREHGTIWIRVYPEGEDSVVLKVEDNGAGMTEERCRQLNQWFAQKERMAEVDAFGSLNVNDRVRMFYGEEYGLHYYLREGGGVIAELRIKRSK</sequence>
<dbReference type="InterPro" id="IPR036890">
    <property type="entry name" value="HATPase_C_sf"/>
</dbReference>
<keyword evidence="2" id="KW-1003">Cell membrane</keyword>
<dbReference type="SMART" id="SM00387">
    <property type="entry name" value="HATPase_c"/>
    <property type="match status" value="1"/>
</dbReference>
<evidence type="ECO:0000256" key="5">
    <source>
        <dbReference type="ARBA" id="ARBA00022692"/>
    </source>
</evidence>
<evidence type="ECO:0000256" key="2">
    <source>
        <dbReference type="ARBA" id="ARBA00022475"/>
    </source>
</evidence>
<dbReference type="SMART" id="SM00304">
    <property type="entry name" value="HAMP"/>
    <property type="match status" value="1"/>
</dbReference>
<dbReference type="Gene3D" id="6.10.340.10">
    <property type="match status" value="1"/>
</dbReference>
<organism evidence="11 12">
    <name type="scientific">Blautia caecimuris</name>
    <dbReference type="NCBI Taxonomy" id="1796615"/>
    <lineage>
        <taxon>Bacteria</taxon>
        <taxon>Bacillati</taxon>
        <taxon>Bacillota</taxon>
        <taxon>Clostridia</taxon>
        <taxon>Lachnospirales</taxon>
        <taxon>Lachnospiraceae</taxon>
        <taxon>Blautia</taxon>
    </lineage>
</organism>
<name>A0ABV2M0X3_9FIRM</name>
<dbReference type="Pfam" id="PF06580">
    <property type="entry name" value="His_kinase"/>
    <property type="match status" value="1"/>
</dbReference>
<accession>A0ABV2M0X3</accession>
<dbReference type="CDD" id="cd06225">
    <property type="entry name" value="HAMP"/>
    <property type="match status" value="1"/>
</dbReference>
<dbReference type="Gene3D" id="3.30.450.20">
    <property type="entry name" value="PAS domain"/>
    <property type="match status" value="1"/>
</dbReference>
<reference evidence="11 12" key="1">
    <citation type="submission" date="2024-06" db="EMBL/GenBank/DDBJ databases">
        <title>Genomic Encyclopedia of Type Strains, Phase IV (KMG-IV): sequencing the most valuable type-strain genomes for metagenomic binning, comparative biology and taxonomic classification.</title>
        <authorList>
            <person name="Goeker M."/>
        </authorList>
    </citation>
    <scope>NUCLEOTIDE SEQUENCE [LARGE SCALE GENOMIC DNA]</scope>
    <source>
        <strain evidence="11 12">DSM 29492</strain>
    </source>
</reference>
<dbReference type="PANTHER" id="PTHR34220:SF7">
    <property type="entry name" value="SENSOR HISTIDINE KINASE YPDA"/>
    <property type="match status" value="1"/>
</dbReference>
<evidence type="ECO:0000259" key="10">
    <source>
        <dbReference type="PROSITE" id="PS50885"/>
    </source>
</evidence>
<keyword evidence="5 9" id="KW-0812">Transmembrane</keyword>
<evidence type="ECO:0000313" key="12">
    <source>
        <dbReference type="Proteomes" id="UP001549106"/>
    </source>
</evidence>
<proteinExistence type="predicted"/>
<dbReference type="CDD" id="cd18773">
    <property type="entry name" value="PDC1_HK_sensor"/>
    <property type="match status" value="1"/>
</dbReference>
<dbReference type="RefSeq" id="WP_257464364.1">
    <property type="nucleotide sequence ID" value="NZ_BAABXP010000008.1"/>
</dbReference>
<evidence type="ECO:0000256" key="3">
    <source>
        <dbReference type="ARBA" id="ARBA00022553"/>
    </source>
</evidence>
<dbReference type="EMBL" id="JBEPMJ010000007">
    <property type="protein sequence ID" value="MET3750041.1"/>
    <property type="molecule type" value="Genomic_DNA"/>
</dbReference>
<dbReference type="SUPFAM" id="SSF158472">
    <property type="entry name" value="HAMP domain-like"/>
    <property type="match status" value="1"/>
</dbReference>
<evidence type="ECO:0000313" key="11">
    <source>
        <dbReference type="EMBL" id="MET3750041.1"/>
    </source>
</evidence>
<dbReference type="InterPro" id="IPR050640">
    <property type="entry name" value="Bact_2-comp_sensor_kinase"/>
</dbReference>
<dbReference type="InterPro" id="IPR003594">
    <property type="entry name" value="HATPase_dom"/>
</dbReference>
<evidence type="ECO:0000256" key="7">
    <source>
        <dbReference type="ARBA" id="ARBA00022989"/>
    </source>
</evidence>
<dbReference type="PANTHER" id="PTHR34220">
    <property type="entry name" value="SENSOR HISTIDINE KINASE YPDA"/>
    <property type="match status" value="1"/>
</dbReference>
<dbReference type="SUPFAM" id="SSF55874">
    <property type="entry name" value="ATPase domain of HSP90 chaperone/DNA topoisomerase II/histidine kinase"/>
    <property type="match status" value="1"/>
</dbReference>
<keyword evidence="3" id="KW-0597">Phosphoprotein</keyword>
<evidence type="ECO:0000256" key="1">
    <source>
        <dbReference type="ARBA" id="ARBA00004651"/>
    </source>
</evidence>
<feature type="domain" description="HAMP" evidence="10">
    <location>
        <begin position="323"/>
        <end position="375"/>
    </location>
</feature>
<protein>
    <submittedName>
        <fullName evidence="11">Two-component system sensor histidine kinase YesM</fullName>
        <ecNumber evidence="11">2.7.13.3</ecNumber>
    </submittedName>
</protein>
<feature type="transmembrane region" description="Helical" evidence="9">
    <location>
        <begin position="301"/>
        <end position="326"/>
    </location>
</feature>
<dbReference type="Gene3D" id="3.30.565.10">
    <property type="entry name" value="Histidine kinase-like ATPase, C-terminal domain"/>
    <property type="match status" value="1"/>
</dbReference>
<dbReference type="GO" id="GO:0004673">
    <property type="term" value="F:protein histidine kinase activity"/>
    <property type="evidence" value="ECO:0007669"/>
    <property type="project" value="UniProtKB-EC"/>
</dbReference>